<name>A0A5J4WCR6_9EUKA</name>
<protein>
    <submittedName>
        <fullName evidence="1">Uncharacterized protein</fullName>
    </submittedName>
</protein>
<dbReference type="EMBL" id="SNRW01002533">
    <property type="protein sequence ID" value="KAA6392466.1"/>
    <property type="molecule type" value="Genomic_DNA"/>
</dbReference>
<proteinExistence type="predicted"/>
<reference evidence="1 2" key="1">
    <citation type="submission" date="2019-03" db="EMBL/GenBank/DDBJ databases">
        <title>Single cell metagenomics reveals metabolic interactions within the superorganism composed of flagellate Streblomastix strix and complex community of Bacteroidetes bacteria on its surface.</title>
        <authorList>
            <person name="Treitli S.C."/>
            <person name="Kolisko M."/>
            <person name="Husnik F."/>
            <person name="Keeling P."/>
            <person name="Hampl V."/>
        </authorList>
    </citation>
    <scope>NUCLEOTIDE SEQUENCE [LARGE SCALE GENOMIC DNA]</scope>
    <source>
        <strain evidence="1">ST1C</strain>
    </source>
</reference>
<dbReference type="AlphaFoldDB" id="A0A5J4WCR6"/>
<evidence type="ECO:0000313" key="1">
    <source>
        <dbReference type="EMBL" id="KAA6392466.1"/>
    </source>
</evidence>
<organism evidence="1 2">
    <name type="scientific">Streblomastix strix</name>
    <dbReference type="NCBI Taxonomy" id="222440"/>
    <lineage>
        <taxon>Eukaryota</taxon>
        <taxon>Metamonada</taxon>
        <taxon>Preaxostyla</taxon>
        <taxon>Oxymonadida</taxon>
        <taxon>Streblomastigidae</taxon>
        <taxon>Streblomastix</taxon>
    </lineage>
</organism>
<gene>
    <name evidence="1" type="ORF">EZS28_012006</name>
</gene>
<accession>A0A5J4WCR6</accession>
<comment type="caution">
    <text evidence="1">The sequence shown here is derived from an EMBL/GenBank/DDBJ whole genome shotgun (WGS) entry which is preliminary data.</text>
</comment>
<sequence>MDFFSKTAIFRQKILEGIKHAAQLIAPTLHKELSTVAGPVGMTHPGIGGAIGHWGKGGFYSDGAKVYWREKPITLSSASP</sequence>
<evidence type="ECO:0000313" key="2">
    <source>
        <dbReference type="Proteomes" id="UP000324800"/>
    </source>
</evidence>
<dbReference type="Proteomes" id="UP000324800">
    <property type="component" value="Unassembled WGS sequence"/>
</dbReference>